<name>A0AB36B3M0_CLOIN</name>
<gene>
    <name evidence="1" type="ORF">GT664_06190</name>
</gene>
<organism evidence="1 2">
    <name type="scientific">Clostridium innocuum</name>
    <dbReference type="NCBI Taxonomy" id="1522"/>
    <lineage>
        <taxon>Bacteria</taxon>
        <taxon>Bacillati</taxon>
        <taxon>Bacillota</taxon>
        <taxon>Clostridia</taxon>
        <taxon>Eubacteriales</taxon>
        <taxon>Clostridiaceae</taxon>
        <taxon>Clostridium</taxon>
    </lineage>
</organism>
<dbReference type="EMBL" id="WWTN01000008">
    <property type="protein sequence ID" value="MZH55361.1"/>
    <property type="molecule type" value="Genomic_DNA"/>
</dbReference>
<accession>A0AB36B3M0</accession>
<evidence type="ECO:0000313" key="2">
    <source>
        <dbReference type="Proteomes" id="UP000604383"/>
    </source>
</evidence>
<comment type="caution">
    <text evidence="1">The sequence shown here is derived from an EMBL/GenBank/DDBJ whole genome shotgun (WGS) entry which is preliminary data.</text>
</comment>
<sequence>MAQLELDALDIVEFFQHRKLVLSYFGVYAKGRLQLLLIHTIVLKSPCFILPYNRERTAVLPACGKCGICAR</sequence>
<protein>
    <submittedName>
        <fullName evidence="1">Uncharacterized protein</fullName>
    </submittedName>
</protein>
<evidence type="ECO:0000313" key="1">
    <source>
        <dbReference type="EMBL" id="MZH55361.1"/>
    </source>
</evidence>
<dbReference type="AlphaFoldDB" id="A0AB36B3M0"/>
<dbReference type="Proteomes" id="UP000604383">
    <property type="component" value="Unassembled WGS sequence"/>
</dbReference>
<reference evidence="1" key="1">
    <citation type="journal article" date="2019" name="Nat. Med.">
        <title>A library of human gut bacterial isolates paired with longitudinal multiomics data enables mechanistic microbiome research.</title>
        <authorList>
            <person name="Poyet M."/>
            <person name="Groussin M."/>
            <person name="Gibbons S.M."/>
            <person name="Avila-Pacheco J."/>
            <person name="Jiang X."/>
            <person name="Kearney S.M."/>
            <person name="Perrotta A.R."/>
            <person name="Berdy B."/>
            <person name="Zhao S."/>
            <person name="Lieberman T.D."/>
            <person name="Swanson P.K."/>
            <person name="Smith M."/>
            <person name="Roesemann S."/>
            <person name="Alexander J.E."/>
            <person name="Rich S.A."/>
            <person name="Livny J."/>
            <person name="Vlamakis H."/>
            <person name="Clish C."/>
            <person name="Bullock K."/>
            <person name="Deik A."/>
            <person name="Scott J."/>
            <person name="Pierce K.A."/>
            <person name="Xavier R.J."/>
            <person name="Alm E.J."/>
        </authorList>
    </citation>
    <scope>NUCLEOTIDE SEQUENCE</scope>
    <source>
        <strain evidence="1">BIOML-A12</strain>
    </source>
</reference>
<proteinExistence type="predicted"/>